<evidence type="ECO:0000256" key="1">
    <source>
        <dbReference type="PROSITE-ProRule" id="PRU00047"/>
    </source>
</evidence>
<feature type="domain" description="CCHC-type" evidence="2">
    <location>
        <begin position="506"/>
        <end position="521"/>
    </location>
</feature>
<dbReference type="Proteomes" id="UP000515204">
    <property type="component" value="Unplaced"/>
</dbReference>
<dbReference type="SMART" id="SM00343">
    <property type="entry name" value="ZnF_C2HC"/>
    <property type="match status" value="3"/>
</dbReference>
<dbReference type="OrthoDB" id="2286242at2759"/>
<gene>
    <name evidence="4" type="primary">LOC106747855</name>
</gene>
<keyword evidence="1" id="KW-0862">Zinc</keyword>
<dbReference type="InterPro" id="IPR001878">
    <property type="entry name" value="Znf_CCHC"/>
</dbReference>
<keyword evidence="3" id="KW-1185">Reference proteome</keyword>
<dbReference type="GO" id="GO:0008270">
    <property type="term" value="F:zinc ion binding"/>
    <property type="evidence" value="ECO:0007669"/>
    <property type="project" value="UniProtKB-KW"/>
</dbReference>
<dbReference type="PROSITE" id="PS50158">
    <property type="entry name" value="ZF_CCHC"/>
    <property type="match status" value="1"/>
</dbReference>
<dbReference type="AlphaFoldDB" id="A0A6P3XRZ2"/>
<evidence type="ECO:0000313" key="4">
    <source>
        <dbReference type="RefSeq" id="XP_014481280.1"/>
    </source>
</evidence>
<protein>
    <submittedName>
        <fullName evidence="4">Uncharacterized protein LOC106747855</fullName>
    </submittedName>
</protein>
<dbReference type="GeneID" id="106747855"/>
<dbReference type="KEGG" id="dqu:106747855"/>
<keyword evidence="1" id="KW-0863">Zinc-finger</keyword>
<evidence type="ECO:0000313" key="3">
    <source>
        <dbReference type="Proteomes" id="UP000515204"/>
    </source>
</evidence>
<name>A0A6P3XRZ2_DINQU</name>
<evidence type="ECO:0000259" key="2">
    <source>
        <dbReference type="PROSITE" id="PS50158"/>
    </source>
</evidence>
<accession>A0A6P3XRZ2</accession>
<dbReference type="RefSeq" id="XP_014481280.1">
    <property type="nucleotide sequence ID" value="XM_014625794.1"/>
</dbReference>
<organism evidence="3 4">
    <name type="scientific">Dinoponera quadriceps</name>
    <name type="common">South American ant</name>
    <dbReference type="NCBI Taxonomy" id="609295"/>
    <lineage>
        <taxon>Eukaryota</taxon>
        <taxon>Metazoa</taxon>
        <taxon>Ecdysozoa</taxon>
        <taxon>Arthropoda</taxon>
        <taxon>Hexapoda</taxon>
        <taxon>Insecta</taxon>
        <taxon>Pterygota</taxon>
        <taxon>Neoptera</taxon>
        <taxon>Endopterygota</taxon>
        <taxon>Hymenoptera</taxon>
        <taxon>Apocrita</taxon>
        <taxon>Aculeata</taxon>
        <taxon>Formicoidea</taxon>
        <taxon>Formicidae</taxon>
        <taxon>Ponerinae</taxon>
        <taxon>Ponerini</taxon>
        <taxon>Dinoponera</taxon>
    </lineage>
</organism>
<reference evidence="4" key="1">
    <citation type="submission" date="2025-08" db="UniProtKB">
        <authorList>
            <consortium name="RefSeq"/>
        </authorList>
    </citation>
    <scope>IDENTIFICATION</scope>
</reference>
<proteinExistence type="predicted"/>
<sequence length="603" mass="69855">MNQRILVNHLLTYPNQVLAIQVLAIQVMPIQVLAIQVIKKLQALNLILQIMVDIQGQPKRYMSRIINVPTNQVKFILNMNQRILVNHLLTYPNQVLAIQVLAIQVMPIQVLAIQVIKKLQALNLILQIMVDIQGQPKRYMSRIINVPTNQVKFILNMNQRILVNHLLTYPNQVLAIQVLAIQVMPIQVLAIQVIKKLQALNLILQIMVDIQGQPKRYMSRIINVPTNQVKFILNMNQRILVNHLLTYPNQVLAIQVLAIQPYQLVHKDTVIVQSNLASNVLMHKRELDSKMQAIPEENKKPTNTSATLPLIMLTKDNFTPMWCSWKNEFLTYMKSIDQVGKNSKEKWGIMLLNRLGPSGQEIFRMFNFDDGQDKEDINVLFEKFDQYCTLERKTRKTDEDIDTYVNNLKVMASKYTNDVDEVVKKKILEEVDKNKFTSSAVSLMPNFSFSFRVKSLSVQEITYIWMKCENVNFKQREKIDNYLVKNCSNCSYIHDIGRCPAYGKQCKNCGNMNHYSKRCPSQCKDNCSFCGDSHFFQDCPSYMNECSKCHRLHHFRWMCGLQKIVFCKFCGSFHIMSRRVCPAINNICSNCNKVGHFPEKCSN</sequence>
<keyword evidence="1" id="KW-0479">Metal-binding</keyword>
<dbReference type="GO" id="GO:0003676">
    <property type="term" value="F:nucleic acid binding"/>
    <property type="evidence" value="ECO:0007669"/>
    <property type="project" value="InterPro"/>
</dbReference>